<dbReference type="AlphaFoldDB" id="A0A124GUW3"/>
<sequence length="105" mass="11100">MMMIQNLRRVPICVGVVACTAVSVLGMGATAALADGRAPAPLVSLKNLQQGQSSNQLSPNSVQERKFVNEGVGAYLLNAENVRQGIPMVGLSPQNVNRDVFINHG</sequence>
<feature type="signal peptide" evidence="1">
    <location>
        <begin position="1"/>
        <end position="34"/>
    </location>
</feature>
<protein>
    <submittedName>
        <fullName evidence="2">Uncharacterized protein</fullName>
    </submittedName>
</protein>
<evidence type="ECO:0000256" key="1">
    <source>
        <dbReference type="SAM" id="SignalP"/>
    </source>
</evidence>
<dbReference type="EMBL" id="LMWJ01000032">
    <property type="protein sequence ID" value="KUM68221.1"/>
    <property type="molecule type" value="Genomic_DNA"/>
</dbReference>
<organism evidence="2 3">
    <name type="scientific">Streptomyces curacoi</name>
    <dbReference type="NCBI Taxonomy" id="146536"/>
    <lineage>
        <taxon>Bacteria</taxon>
        <taxon>Bacillati</taxon>
        <taxon>Actinomycetota</taxon>
        <taxon>Actinomycetes</taxon>
        <taxon>Kitasatosporales</taxon>
        <taxon>Streptomycetaceae</taxon>
        <taxon>Streptomyces</taxon>
    </lineage>
</organism>
<keyword evidence="3" id="KW-1185">Reference proteome</keyword>
<evidence type="ECO:0000313" key="2">
    <source>
        <dbReference type="EMBL" id="KUM68221.1"/>
    </source>
</evidence>
<gene>
    <name evidence="2" type="ORF">AQI70_34080</name>
</gene>
<feature type="chain" id="PRO_5007172597" evidence="1">
    <location>
        <begin position="35"/>
        <end position="105"/>
    </location>
</feature>
<name>A0A124GUW3_9ACTN</name>
<dbReference type="STRING" id="146536.AQI70_34080"/>
<reference evidence="2 3" key="1">
    <citation type="submission" date="2015-10" db="EMBL/GenBank/DDBJ databases">
        <title>Draft genome sequence of Streptomyces curacoi DSM 40107, type strain for the species Streptomyces curacoi.</title>
        <authorList>
            <person name="Ruckert C."/>
            <person name="Winkler A."/>
            <person name="Kalinowski J."/>
            <person name="Kampfer P."/>
            <person name="Glaeser S."/>
        </authorList>
    </citation>
    <scope>NUCLEOTIDE SEQUENCE [LARGE SCALE GENOMIC DNA]</scope>
    <source>
        <strain evidence="2 3">DSM 40107</strain>
    </source>
</reference>
<proteinExistence type="predicted"/>
<dbReference type="Proteomes" id="UP000054024">
    <property type="component" value="Unassembled WGS sequence"/>
</dbReference>
<comment type="caution">
    <text evidence="2">The sequence shown here is derived from an EMBL/GenBank/DDBJ whole genome shotgun (WGS) entry which is preliminary data.</text>
</comment>
<evidence type="ECO:0000313" key="3">
    <source>
        <dbReference type="Proteomes" id="UP000054024"/>
    </source>
</evidence>
<keyword evidence="1" id="KW-0732">Signal</keyword>
<accession>A0A124GUW3</accession>